<organism evidence="2 3">
    <name type="scientific">Phenylobacterium ferrooxidans</name>
    <dbReference type="NCBI Taxonomy" id="2982689"/>
    <lineage>
        <taxon>Bacteria</taxon>
        <taxon>Pseudomonadati</taxon>
        <taxon>Pseudomonadota</taxon>
        <taxon>Alphaproteobacteria</taxon>
        <taxon>Caulobacterales</taxon>
        <taxon>Caulobacteraceae</taxon>
        <taxon>Phenylobacterium</taxon>
    </lineage>
</organism>
<dbReference type="RefSeq" id="WP_377371080.1">
    <property type="nucleotide sequence ID" value="NZ_JAOTJD010000038.1"/>
</dbReference>
<reference evidence="2 3" key="1">
    <citation type="submission" date="2022-09" db="EMBL/GenBank/DDBJ databases">
        <title>New species of Phenylobacterium.</title>
        <authorList>
            <person name="Mieszkin S."/>
        </authorList>
    </citation>
    <scope>NUCLEOTIDE SEQUENCE [LARGE SCALE GENOMIC DNA]</scope>
    <source>
        <strain evidence="2 3">HK31-G</strain>
    </source>
</reference>
<dbReference type="CDD" id="cd04433">
    <property type="entry name" value="AFD_class_I"/>
    <property type="match status" value="1"/>
</dbReference>
<dbReference type="InterPro" id="IPR045851">
    <property type="entry name" value="AMP-bd_C_sf"/>
</dbReference>
<name>A0ABW6CVA9_9CAUL</name>
<keyword evidence="3" id="KW-1185">Reference proteome</keyword>
<sequence length="474" mass="51089">MLHWAAVAGDRIAIAEGGVSHTYGAVALQLRRFSSFLRRSGVREGMIVGVECESRRLALLVMLACESLGAAHLPLGAGDLAPDSPLARRCDLICAQHVPAGEGLPPILGLTQESLVAILSLDLRAGEGVPDSQGFGPGTAVRISRTSGTTGAGKFMVKPRSYYDETLPIYDWCLKPVDGDYTYLCFYSPSVGGVFFDLVRALRFGNRIVFATGLADILGLEDLRSAYAFLLLRDAETLAGACRDLGRNLDLHYIDITGAAVPRALYALFEAHLTGDVRNVYSSNETGCIAAMSAAGPGRVCPDVEIRIVDDAGAPVAPGQVGRILVRSPAVISSYLWDEALNLEHFQDGWLRMNDLGRVPEPGQLEVLGRVDDMLNIGGEKIAPYPIEQRLRAIEGVSDAVVLRIENDNGVGRLCVLLERPEPGEDEPLRQAAAQVMAAYTRSFELRLEVAFPRTETGKVRRNLLTPSSPAPSH</sequence>
<dbReference type="SUPFAM" id="SSF56801">
    <property type="entry name" value="Acetyl-CoA synthetase-like"/>
    <property type="match status" value="1"/>
</dbReference>
<feature type="domain" description="AMP-dependent synthetase/ligase" evidence="1">
    <location>
        <begin position="3"/>
        <end position="336"/>
    </location>
</feature>
<dbReference type="PANTHER" id="PTHR43767:SF1">
    <property type="entry name" value="NONRIBOSOMAL PEPTIDE SYNTHASE PES1 (EUROFUNG)-RELATED"/>
    <property type="match status" value="1"/>
</dbReference>
<dbReference type="EMBL" id="JAOTJD010000038">
    <property type="protein sequence ID" value="MFD3265696.1"/>
    <property type="molecule type" value="Genomic_DNA"/>
</dbReference>
<dbReference type="GO" id="GO:0016874">
    <property type="term" value="F:ligase activity"/>
    <property type="evidence" value="ECO:0007669"/>
    <property type="project" value="UniProtKB-KW"/>
</dbReference>
<evidence type="ECO:0000259" key="1">
    <source>
        <dbReference type="Pfam" id="PF00501"/>
    </source>
</evidence>
<dbReference type="Gene3D" id="3.40.50.12780">
    <property type="entry name" value="N-terminal domain of ligase-like"/>
    <property type="match status" value="1"/>
</dbReference>
<dbReference type="PANTHER" id="PTHR43767">
    <property type="entry name" value="LONG-CHAIN-FATTY-ACID--COA LIGASE"/>
    <property type="match status" value="1"/>
</dbReference>
<comment type="caution">
    <text evidence="2">The sequence shown here is derived from an EMBL/GenBank/DDBJ whole genome shotgun (WGS) entry which is preliminary data.</text>
</comment>
<protein>
    <submittedName>
        <fullName evidence="2">Long-chain fatty acid--CoA ligase</fullName>
    </submittedName>
</protein>
<dbReference type="Proteomes" id="UP001598130">
    <property type="component" value="Unassembled WGS sequence"/>
</dbReference>
<accession>A0ABW6CVA9</accession>
<dbReference type="InterPro" id="IPR042099">
    <property type="entry name" value="ANL_N_sf"/>
</dbReference>
<evidence type="ECO:0000313" key="3">
    <source>
        <dbReference type="Proteomes" id="UP001598130"/>
    </source>
</evidence>
<dbReference type="InterPro" id="IPR000873">
    <property type="entry name" value="AMP-dep_synth/lig_dom"/>
</dbReference>
<keyword evidence="2" id="KW-0436">Ligase</keyword>
<gene>
    <name evidence="2" type="ORF">OCL97_17195</name>
</gene>
<dbReference type="InterPro" id="IPR050237">
    <property type="entry name" value="ATP-dep_AMP-bd_enzyme"/>
</dbReference>
<evidence type="ECO:0000313" key="2">
    <source>
        <dbReference type="EMBL" id="MFD3265696.1"/>
    </source>
</evidence>
<proteinExistence type="predicted"/>
<dbReference type="Pfam" id="PF00501">
    <property type="entry name" value="AMP-binding"/>
    <property type="match status" value="1"/>
</dbReference>
<dbReference type="Gene3D" id="3.30.300.30">
    <property type="match status" value="1"/>
</dbReference>